<feature type="transmembrane region" description="Helical" evidence="10">
    <location>
        <begin position="105"/>
        <end position="127"/>
    </location>
</feature>
<evidence type="ECO:0000256" key="10">
    <source>
        <dbReference type="SAM" id="Phobius"/>
    </source>
</evidence>
<dbReference type="PANTHER" id="PTHR36844:SF1">
    <property type="entry name" value="PROTEASE PRSW"/>
    <property type="match status" value="1"/>
</dbReference>
<evidence type="ECO:0000256" key="8">
    <source>
        <dbReference type="ARBA" id="ARBA00022989"/>
    </source>
</evidence>
<dbReference type="Proteomes" id="UP000447545">
    <property type="component" value="Unassembled WGS sequence"/>
</dbReference>
<accession>A0A7K1GA58</accession>
<keyword evidence="6 10" id="KW-0812">Transmembrane</keyword>
<keyword evidence="9 10" id="KW-0472">Membrane</keyword>
<evidence type="ECO:0000313" key="12">
    <source>
        <dbReference type="Proteomes" id="UP000447545"/>
    </source>
</evidence>
<sequence>MNLLLMAVAPVMVIIIYIYFQDKYEKEPIGLLLSSFLFGGIVSIIIVTLLYLFTGRFIPITDEYSVWQQFIQAFIVVALSEEFSKYVIVKYFAQPRKAFNEPFDGIMYAVMVSMGFACTENIMYVLQGGFETAVLRAFTAVPAHATFGILMGYYMGKAKFSGNRFLLNMTGLLLAVIFHGAYDFFLFIGFIPGISIGAFISLIVAIILSRKAIKRHQEASNFKPPQDFLNHD</sequence>
<feature type="transmembrane region" description="Helical" evidence="10">
    <location>
        <begin position="188"/>
        <end position="208"/>
    </location>
</feature>
<organism evidence="11 12">
    <name type="scientific">Winogradskyella ouciana</name>
    <dbReference type="NCBI Taxonomy" id="2608631"/>
    <lineage>
        <taxon>Bacteria</taxon>
        <taxon>Pseudomonadati</taxon>
        <taxon>Bacteroidota</taxon>
        <taxon>Flavobacteriia</taxon>
        <taxon>Flavobacteriales</taxon>
        <taxon>Flavobacteriaceae</taxon>
        <taxon>Winogradskyella</taxon>
    </lineage>
</organism>
<evidence type="ECO:0000313" key="11">
    <source>
        <dbReference type="EMBL" id="MTE26021.1"/>
    </source>
</evidence>
<comment type="subcellular location">
    <subcellularLocation>
        <location evidence="1">Cell membrane</location>
        <topology evidence="1">Multi-pass membrane protein</topology>
    </subcellularLocation>
</comment>
<dbReference type="RefSeq" id="WP_155087858.1">
    <property type="nucleotide sequence ID" value="NZ_WJYA01000003.1"/>
</dbReference>
<proteinExistence type="inferred from homology"/>
<evidence type="ECO:0000256" key="9">
    <source>
        <dbReference type="ARBA" id="ARBA00023136"/>
    </source>
</evidence>
<evidence type="ECO:0000256" key="5">
    <source>
        <dbReference type="ARBA" id="ARBA00022670"/>
    </source>
</evidence>
<dbReference type="EMBL" id="WJYA01000003">
    <property type="protein sequence ID" value="MTE26021.1"/>
    <property type="molecule type" value="Genomic_DNA"/>
</dbReference>
<feature type="transmembrane region" description="Helical" evidence="10">
    <location>
        <begin position="133"/>
        <end position="153"/>
    </location>
</feature>
<evidence type="ECO:0000256" key="7">
    <source>
        <dbReference type="ARBA" id="ARBA00022801"/>
    </source>
</evidence>
<keyword evidence="12" id="KW-1185">Reference proteome</keyword>
<dbReference type="InterPro" id="IPR023596">
    <property type="entry name" value="Peptidase_PrsW_arch/bac"/>
</dbReference>
<name>A0A7K1GA58_9FLAO</name>
<evidence type="ECO:0000256" key="3">
    <source>
        <dbReference type="ARBA" id="ARBA00018997"/>
    </source>
</evidence>
<keyword evidence="7" id="KW-0378">Hydrolase</keyword>
<gene>
    <name evidence="11" type="ORF">F1003_03660</name>
</gene>
<dbReference type="GO" id="GO:0006508">
    <property type="term" value="P:proteolysis"/>
    <property type="evidence" value="ECO:0007669"/>
    <property type="project" value="UniProtKB-KW"/>
</dbReference>
<evidence type="ECO:0000256" key="6">
    <source>
        <dbReference type="ARBA" id="ARBA00022692"/>
    </source>
</evidence>
<feature type="transmembrane region" description="Helical" evidence="10">
    <location>
        <begin position="6"/>
        <end position="22"/>
    </location>
</feature>
<keyword evidence="8 10" id="KW-1133">Transmembrane helix</keyword>
<evidence type="ECO:0000256" key="4">
    <source>
        <dbReference type="ARBA" id="ARBA00022475"/>
    </source>
</evidence>
<dbReference type="GO" id="GO:0005886">
    <property type="term" value="C:plasma membrane"/>
    <property type="evidence" value="ECO:0007669"/>
    <property type="project" value="UniProtKB-SubCell"/>
</dbReference>
<protein>
    <recommendedName>
        <fullName evidence="3">Protease PrsW</fullName>
    </recommendedName>
</protein>
<keyword evidence="11" id="KW-0482">Metalloprotease</keyword>
<dbReference type="InterPro" id="IPR026898">
    <property type="entry name" value="PrsW"/>
</dbReference>
<dbReference type="PIRSF" id="PIRSF016933">
    <property type="entry name" value="PrsW"/>
    <property type="match status" value="1"/>
</dbReference>
<keyword evidence="4" id="KW-1003">Cell membrane</keyword>
<keyword evidence="5 11" id="KW-0645">Protease</keyword>
<dbReference type="PANTHER" id="PTHR36844">
    <property type="entry name" value="PROTEASE PRSW"/>
    <property type="match status" value="1"/>
</dbReference>
<comment type="similarity">
    <text evidence="2">Belongs to the protease PrsW family.</text>
</comment>
<feature type="transmembrane region" description="Helical" evidence="10">
    <location>
        <begin position="165"/>
        <end position="182"/>
    </location>
</feature>
<dbReference type="AlphaFoldDB" id="A0A7K1GA58"/>
<feature type="transmembrane region" description="Helical" evidence="10">
    <location>
        <begin position="29"/>
        <end position="53"/>
    </location>
</feature>
<comment type="caution">
    <text evidence="11">The sequence shown here is derived from an EMBL/GenBank/DDBJ whole genome shotgun (WGS) entry which is preliminary data.</text>
</comment>
<dbReference type="Pfam" id="PF13367">
    <property type="entry name" value="PrsW-protease"/>
    <property type="match status" value="1"/>
</dbReference>
<evidence type="ECO:0000256" key="1">
    <source>
        <dbReference type="ARBA" id="ARBA00004651"/>
    </source>
</evidence>
<evidence type="ECO:0000256" key="2">
    <source>
        <dbReference type="ARBA" id="ARBA00009165"/>
    </source>
</evidence>
<dbReference type="GO" id="GO:0008237">
    <property type="term" value="F:metallopeptidase activity"/>
    <property type="evidence" value="ECO:0007669"/>
    <property type="project" value="UniProtKB-KW"/>
</dbReference>
<reference evidence="11 12" key="1">
    <citation type="submission" date="2019-11" db="EMBL/GenBank/DDBJ databases">
        <title>Winogradskyella ouciana sp. nov., isolated from the hadal seawater of the Mariana Trench.</title>
        <authorList>
            <person name="Liu R."/>
        </authorList>
    </citation>
    <scope>NUCLEOTIDE SEQUENCE [LARGE SCALE GENOMIC DNA]</scope>
    <source>
        <strain evidence="11 12">ZXX205</strain>
    </source>
</reference>